<name>S2X0G6_9ACTN</name>
<dbReference type="InterPro" id="IPR038109">
    <property type="entry name" value="DNA_bind_recomb_sf"/>
</dbReference>
<dbReference type="InterPro" id="IPR050639">
    <property type="entry name" value="SSR_resolvase"/>
</dbReference>
<dbReference type="GO" id="GO:0000150">
    <property type="term" value="F:DNA strand exchange activity"/>
    <property type="evidence" value="ECO:0007669"/>
    <property type="project" value="InterPro"/>
</dbReference>
<dbReference type="HOGENOM" id="CLU_010686_18_11_11"/>
<evidence type="ECO:0000313" key="3">
    <source>
        <dbReference type="EMBL" id="EPD33499.1"/>
    </source>
</evidence>
<gene>
    <name evidence="3" type="ORF">HMPREF9306_01040</name>
</gene>
<dbReference type="PANTHER" id="PTHR30461">
    <property type="entry name" value="DNA-INVERTASE FROM LAMBDOID PROPHAGE"/>
    <property type="match status" value="1"/>
</dbReference>
<dbReference type="Pfam" id="PF07508">
    <property type="entry name" value="Recombinase"/>
    <property type="match status" value="1"/>
</dbReference>
<sequence length="493" mass="55953">MVKRWADSEDLEVVQEYYDAAMSGTTADRPGYQQILAELPTIKPAYVAAWKNDRLARDYVELALAKRKIRAVGAQIKYIEGISPTDSPDSILVEAINDSFAQYYSVQLAANIRRGINYNYEHGLYNGKKIFGYTVDAEKHYIPDPETAPFVKQALDEYASGVRMTTIADRLNAQGVRTIRGNKFTAKTVNAMLKKRAYIGEYYSKLKAIPGGMPQLVDDETFEEVQRRMTINKRRVARTKTQLSALGDDAPDYWLTGRMYCRECGASMQGVSGTSKTGKKHHYYYCSNQRKKKCSTRPVRKTQIEEKVTRIIEDFLDDTEMLASLAVDLAAYYKESHARGDEKLRALEARRKEVEIKLGNFAKAIAQGIFNDTTAEAMQTLEEQKRELDSAIQTEHVKAALLEDEASIGSFYKKYAKATLDSQETRDQLFEYFVDKIFVDGDEVVVVTRYYDTLETFDLEELEEALQDEAPVRELRIYGKEFDSSHSGGGGEN</sequence>
<dbReference type="Proteomes" id="UP000014417">
    <property type="component" value="Unassembled WGS sequence"/>
</dbReference>
<dbReference type="Gene3D" id="3.90.1750.20">
    <property type="entry name" value="Putative Large Serine Recombinase, Chain B, Domain 2"/>
    <property type="match status" value="1"/>
</dbReference>
<reference evidence="3 4" key="1">
    <citation type="submission" date="2013-04" db="EMBL/GenBank/DDBJ databases">
        <title>The Genome Sequence of Propionimicrobium lymphophilum ACS-093-V-SCH5.</title>
        <authorList>
            <consortium name="The Broad Institute Genomics Platform"/>
            <person name="Earl A."/>
            <person name="Ward D."/>
            <person name="Feldgarden M."/>
            <person name="Gevers D."/>
            <person name="Saerens B."/>
            <person name="Vaneechoutte M."/>
            <person name="Walker B."/>
            <person name="Young S."/>
            <person name="Zeng Q."/>
            <person name="Gargeya S."/>
            <person name="Fitzgerald M."/>
            <person name="Haas B."/>
            <person name="Abouelleil A."/>
            <person name="Allen A.W."/>
            <person name="Alvarado L."/>
            <person name="Arachchi H.M."/>
            <person name="Berlin A.M."/>
            <person name="Chapman S.B."/>
            <person name="Gainer-Dewar J."/>
            <person name="Goldberg J."/>
            <person name="Griggs A."/>
            <person name="Gujja S."/>
            <person name="Hansen M."/>
            <person name="Howarth C."/>
            <person name="Imamovic A."/>
            <person name="Ireland A."/>
            <person name="Larimer J."/>
            <person name="McCowan C."/>
            <person name="Murphy C."/>
            <person name="Pearson M."/>
            <person name="Poon T.W."/>
            <person name="Priest M."/>
            <person name="Roberts A."/>
            <person name="Saif S."/>
            <person name="Shea T."/>
            <person name="Sisk P."/>
            <person name="Sykes S."/>
            <person name="Wortman J."/>
            <person name="Nusbaum C."/>
            <person name="Birren B."/>
        </authorList>
    </citation>
    <scope>NUCLEOTIDE SEQUENCE [LARGE SCALE GENOMIC DNA]</scope>
    <source>
        <strain evidence="3 4">ACS-093-V-SCH5</strain>
    </source>
</reference>
<accession>S2X0G6</accession>
<dbReference type="CDD" id="cd00338">
    <property type="entry name" value="Ser_Recombinase"/>
    <property type="match status" value="1"/>
</dbReference>
<dbReference type="PATRIC" id="fig|883161.3.peg.1037"/>
<evidence type="ECO:0000256" key="1">
    <source>
        <dbReference type="SAM" id="Coils"/>
    </source>
</evidence>
<keyword evidence="4" id="KW-1185">Reference proteome</keyword>
<dbReference type="Pfam" id="PF00239">
    <property type="entry name" value="Resolvase"/>
    <property type="match status" value="1"/>
</dbReference>
<feature type="coiled-coil region" evidence="1">
    <location>
        <begin position="337"/>
        <end position="394"/>
    </location>
</feature>
<proteinExistence type="predicted"/>
<keyword evidence="1" id="KW-0175">Coiled coil</keyword>
<dbReference type="InterPro" id="IPR036162">
    <property type="entry name" value="Resolvase-like_N_sf"/>
</dbReference>
<dbReference type="InterPro" id="IPR011109">
    <property type="entry name" value="DNA_bind_recombinase_dom"/>
</dbReference>
<feature type="domain" description="Recombinase" evidence="2">
    <location>
        <begin position="130"/>
        <end position="235"/>
    </location>
</feature>
<dbReference type="InterPro" id="IPR025827">
    <property type="entry name" value="Zn_ribbon_recom_dom"/>
</dbReference>
<dbReference type="AlphaFoldDB" id="S2X0G6"/>
<dbReference type="PANTHER" id="PTHR30461:SF23">
    <property type="entry name" value="DNA RECOMBINASE-RELATED"/>
    <property type="match status" value="1"/>
</dbReference>
<organism evidence="3 4">
    <name type="scientific">Propionimicrobium lymphophilum ACS-093-V-SCH5</name>
    <dbReference type="NCBI Taxonomy" id="883161"/>
    <lineage>
        <taxon>Bacteria</taxon>
        <taxon>Bacillati</taxon>
        <taxon>Actinomycetota</taxon>
        <taxon>Actinomycetes</taxon>
        <taxon>Propionibacteriales</taxon>
        <taxon>Propionibacteriaceae</taxon>
        <taxon>Propionimicrobium</taxon>
    </lineage>
</organism>
<dbReference type="STRING" id="883161.HMPREF9306_01040"/>
<dbReference type="GO" id="GO:0003677">
    <property type="term" value="F:DNA binding"/>
    <property type="evidence" value="ECO:0007669"/>
    <property type="project" value="InterPro"/>
</dbReference>
<evidence type="ECO:0000313" key="4">
    <source>
        <dbReference type="Proteomes" id="UP000014417"/>
    </source>
</evidence>
<dbReference type="SUPFAM" id="SSF53041">
    <property type="entry name" value="Resolvase-like"/>
    <property type="match status" value="1"/>
</dbReference>
<dbReference type="PROSITE" id="PS51737">
    <property type="entry name" value="RECOMBINASE_DNA_BIND"/>
    <property type="match status" value="1"/>
</dbReference>
<dbReference type="Gene3D" id="3.40.50.1390">
    <property type="entry name" value="Resolvase, N-terminal catalytic domain"/>
    <property type="match status" value="1"/>
</dbReference>
<dbReference type="EMBL" id="AGZR01000005">
    <property type="protein sequence ID" value="EPD33499.1"/>
    <property type="molecule type" value="Genomic_DNA"/>
</dbReference>
<dbReference type="SMART" id="SM00857">
    <property type="entry name" value="Resolvase"/>
    <property type="match status" value="1"/>
</dbReference>
<dbReference type="InterPro" id="IPR006119">
    <property type="entry name" value="Resolv_N"/>
</dbReference>
<dbReference type="Pfam" id="PF13408">
    <property type="entry name" value="Zn_ribbon_recom"/>
    <property type="match status" value="1"/>
</dbReference>
<comment type="caution">
    <text evidence="3">The sequence shown here is derived from an EMBL/GenBank/DDBJ whole genome shotgun (WGS) entry which is preliminary data.</text>
</comment>
<protein>
    <recommendedName>
        <fullName evidence="2">Recombinase domain-containing protein</fullName>
    </recommendedName>
</protein>
<evidence type="ECO:0000259" key="2">
    <source>
        <dbReference type="PROSITE" id="PS51737"/>
    </source>
</evidence>